<reference evidence="7 8" key="1">
    <citation type="submission" date="2016-10" db="EMBL/GenBank/DDBJ databases">
        <authorList>
            <person name="de Groot N.N."/>
        </authorList>
    </citation>
    <scope>NUCLEOTIDE SEQUENCE [LARGE SCALE GENOMIC DNA]</scope>
    <source>
        <strain evidence="7 8">LMG 27731</strain>
    </source>
</reference>
<keyword evidence="4" id="KW-0560">Oxidoreductase</keyword>
<keyword evidence="2" id="KW-0285">Flavoprotein</keyword>
<dbReference type="Pfam" id="PF00732">
    <property type="entry name" value="GMC_oxred_N"/>
    <property type="match status" value="1"/>
</dbReference>
<dbReference type="InterPro" id="IPR000172">
    <property type="entry name" value="GMC_OxRdtase_N"/>
</dbReference>
<dbReference type="Pfam" id="PF05199">
    <property type="entry name" value="GMC_oxred_C"/>
    <property type="match status" value="1"/>
</dbReference>
<dbReference type="GO" id="GO:0016614">
    <property type="term" value="F:oxidoreductase activity, acting on CH-OH group of donors"/>
    <property type="evidence" value="ECO:0007669"/>
    <property type="project" value="InterPro"/>
</dbReference>
<name>A0A1I7DAZ6_9BURK</name>
<evidence type="ECO:0000256" key="2">
    <source>
        <dbReference type="ARBA" id="ARBA00022630"/>
    </source>
</evidence>
<dbReference type="InterPro" id="IPR007867">
    <property type="entry name" value="GMC_OxRtase_C"/>
</dbReference>
<evidence type="ECO:0000313" key="8">
    <source>
        <dbReference type="Proteomes" id="UP000198844"/>
    </source>
</evidence>
<keyword evidence="3" id="KW-0274">FAD</keyword>
<feature type="domain" description="Glucose-methanol-choline oxidoreductase C-terminal" evidence="6">
    <location>
        <begin position="447"/>
        <end position="567"/>
    </location>
</feature>
<proteinExistence type="inferred from homology"/>
<dbReference type="PANTHER" id="PTHR46056">
    <property type="entry name" value="LONG-CHAIN-ALCOHOL OXIDASE"/>
    <property type="match status" value="1"/>
</dbReference>
<feature type="domain" description="Glucose-methanol-choline oxidoreductase N-terminal" evidence="5">
    <location>
        <begin position="218"/>
        <end position="345"/>
    </location>
</feature>
<comment type="similarity">
    <text evidence="1">Belongs to the GMC oxidoreductase family.</text>
</comment>
<accession>A0A1I7DAZ6</accession>
<dbReference type="AlphaFoldDB" id="A0A1I7DAZ6"/>
<dbReference type="Proteomes" id="UP000198844">
    <property type="component" value="Unassembled WGS sequence"/>
</dbReference>
<dbReference type="RefSeq" id="WP_093635244.1">
    <property type="nucleotide sequence ID" value="NZ_FPBH01000009.1"/>
</dbReference>
<evidence type="ECO:0000259" key="5">
    <source>
        <dbReference type="Pfam" id="PF00732"/>
    </source>
</evidence>
<evidence type="ECO:0000256" key="4">
    <source>
        <dbReference type="ARBA" id="ARBA00023002"/>
    </source>
</evidence>
<gene>
    <name evidence="7" type="ORF">SAMN05192563_1009104</name>
</gene>
<dbReference type="EMBL" id="FPBH01000009">
    <property type="protein sequence ID" value="SFU08795.1"/>
    <property type="molecule type" value="Genomic_DNA"/>
</dbReference>
<evidence type="ECO:0000259" key="6">
    <source>
        <dbReference type="Pfam" id="PF05199"/>
    </source>
</evidence>
<dbReference type="Gene3D" id="3.50.50.60">
    <property type="entry name" value="FAD/NAD(P)-binding domain"/>
    <property type="match status" value="2"/>
</dbReference>
<dbReference type="SUPFAM" id="SSF51905">
    <property type="entry name" value="FAD/NAD(P)-binding domain"/>
    <property type="match status" value="1"/>
</dbReference>
<dbReference type="SUPFAM" id="SSF54373">
    <property type="entry name" value="FAD-linked reductases, C-terminal domain"/>
    <property type="match status" value="1"/>
</dbReference>
<dbReference type="PANTHER" id="PTHR46056:SF12">
    <property type="entry name" value="LONG-CHAIN-ALCOHOL OXIDASE"/>
    <property type="match status" value="1"/>
</dbReference>
<organism evidence="7 8">
    <name type="scientific">Paraburkholderia aspalathi</name>
    <dbReference type="NCBI Taxonomy" id="1324617"/>
    <lineage>
        <taxon>Bacteria</taxon>
        <taxon>Pseudomonadati</taxon>
        <taxon>Pseudomonadota</taxon>
        <taxon>Betaproteobacteria</taxon>
        <taxon>Burkholderiales</taxon>
        <taxon>Burkholderiaceae</taxon>
        <taxon>Paraburkholderia</taxon>
    </lineage>
</organism>
<sequence>MALKRAKADAVIVGLGWAGSLMANELTQAGLNVVAIERGAWRDTSSDFPTTVDTDELRFATRRALMQPPAVETLTFRNTPDQTALPLRDWNTYQFGIGVGGAGTHWNGMTWRFLPNDFQTYTNTVERYGKSKFLEGMQVQDWGVTYADLEPFYDKFERLAGTSGRAGNIQGKIQQGGNPFEGPRNRDYPLPPLERTRVATMFDKAARELGYHPFPVPAGNTSGAYVNPLGVHMAPCTYCGYCEFFGCGNWSKSSPQACIMPALMQRKNFSVITESEVLRVNLAEDKKTATGVTFVDHDNNEWEQPADIVVISAYQMDNVRLMLLSGIGKPYRHDTGEGVVGRNYAYQTISGASIFFENERLNPFIGAGALAQAIDDFNSDNFDHSNHDFIGGGVALVHSTNGRPIGLSNGVPPGTPRWGSEWKKAYQHTYQNYNSIYVMGNSYPHRDVYLDLDPEYKDRFGRPLLRVTFDWIENDKRSAKFMADKSEELGHAMGAKTVVRSEPTTRPFSPMDNLSSHTTGGAIIGDDPKTSALNRYLQSWDVHNTFVVGASAFANNGGYNPTGTVGATTLWAAEAIKSQYLKSPGPLVRI</sequence>
<dbReference type="InterPro" id="IPR036188">
    <property type="entry name" value="FAD/NAD-bd_sf"/>
</dbReference>
<evidence type="ECO:0000256" key="3">
    <source>
        <dbReference type="ARBA" id="ARBA00022827"/>
    </source>
</evidence>
<protein>
    <submittedName>
        <fullName evidence="7">Gluconate 2-dehydrogenase alpha chain</fullName>
    </submittedName>
</protein>
<evidence type="ECO:0000256" key="1">
    <source>
        <dbReference type="ARBA" id="ARBA00010790"/>
    </source>
</evidence>
<evidence type="ECO:0000313" key="7">
    <source>
        <dbReference type="EMBL" id="SFU08795.1"/>
    </source>
</evidence>
<dbReference type="GO" id="GO:0050660">
    <property type="term" value="F:flavin adenine dinucleotide binding"/>
    <property type="evidence" value="ECO:0007669"/>
    <property type="project" value="InterPro"/>
</dbReference>
<dbReference type="OrthoDB" id="9787779at2"/>